<dbReference type="InterPro" id="IPR050469">
    <property type="entry name" value="Diguanylate_Cyclase"/>
</dbReference>
<dbReference type="NCBIfam" id="TIGR00254">
    <property type="entry name" value="GGDEF"/>
    <property type="match status" value="1"/>
</dbReference>
<evidence type="ECO:0000313" key="5">
    <source>
        <dbReference type="Proteomes" id="UP001549111"/>
    </source>
</evidence>
<dbReference type="InterPro" id="IPR043128">
    <property type="entry name" value="Rev_trsase/Diguanyl_cyclase"/>
</dbReference>
<gene>
    <name evidence="4" type="ORF">ABIC99_003667</name>
</gene>
<keyword evidence="5" id="KW-1185">Reference proteome</keyword>
<dbReference type="EMBL" id="JBEPLS010000025">
    <property type="protein sequence ID" value="MET3605833.1"/>
    <property type="molecule type" value="Genomic_DNA"/>
</dbReference>
<dbReference type="EC" id="2.7.7.65" evidence="1"/>
<dbReference type="PANTHER" id="PTHR45138:SF9">
    <property type="entry name" value="DIGUANYLATE CYCLASE DGCM-RELATED"/>
    <property type="match status" value="1"/>
</dbReference>
<dbReference type="Gene3D" id="3.30.70.270">
    <property type="match status" value="1"/>
</dbReference>
<sequence>MTPSPEVRHRMNTVTIGGATLRVDLAVQMLERSGMDGLSRLEPGSAAWLQALIDGLCMLSSRDPMTGLVNRRQFEASLEGEIDRVARSGESAMLLLIDIDHFKRVNDSYGHGAGDEVIRAIGRTLQECVRPMDTVARIGGEEFAAVLPNCPASFGEAVADRIRLAIESCRIEVSRHVRLSVTASVGGAFAPRWVRSSARLWMERADQQLYRAKAAGRNRTCMELPPHSQVSNEERDMLFSTMSAFMPDTLDSTR</sequence>
<evidence type="ECO:0000256" key="1">
    <source>
        <dbReference type="ARBA" id="ARBA00012528"/>
    </source>
</evidence>
<dbReference type="SUPFAM" id="SSF55073">
    <property type="entry name" value="Nucleotide cyclase"/>
    <property type="match status" value="1"/>
</dbReference>
<dbReference type="Pfam" id="PF00990">
    <property type="entry name" value="GGDEF"/>
    <property type="match status" value="1"/>
</dbReference>
<reference evidence="4 5" key="1">
    <citation type="submission" date="2024-06" db="EMBL/GenBank/DDBJ databases">
        <title>Genomic Encyclopedia of Type Strains, Phase IV (KMG-IV): sequencing the most valuable type-strain genomes for metagenomic binning, comparative biology and taxonomic classification.</title>
        <authorList>
            <person name="Goeker M."/>
        </authorList>
    </citation>
    <scope>NUCLEOTIDE SEQUENCE [LARGE SCALE GENOMIC DNA]</scope>
    <source>
        <strain evidence="4 5">D-501</strain>
    </source>
</reference>
<dbReference type="InterPro" id="IPR000160">
    <property type="entry name" value="GGDEF_dom"/>
</dbReference>
<dbReference type="RefSeq" id="WP_244954305.1">
    <property type="nucleotide sequence ID" value="NZ_CP035708.1"/>
</dbReference>
<dbReference type="CDD" id="cd01949">
    <property type="entry name" value="GGDEF"/>
    <property type="match status" value="1"/>
</dbReference>
<dbReference type="SMART" id="SM00267">
    <property type="entry name" value="GGDEF"/>
    <property type="match status" value="1"/>
</dbReference>
<organism evidence="4 5">
    <name type="scientific">Sphaerotilus sulfidivorans</name>
    <dbReference type="NCBI Taxonomy" id="639200"/>
    <lineage>
        <taxon>Bacteria</taxon>
        <taxon>Pseudomonadati</taxon>
        <taxon>Pseudomonadota</taxon>
        <taxon>Betaproteobacteria</taxon>
        <taxon>Burkholderiales</taxon>
        <taxon>Sphaerotilaceae</taxon>
        <taxon>Sphaerotilus</taxon>
    </lineage>
</organism>
<dbReference type="Proteomes" id="UP001549111">
    <property type="component" value="Unassembled WGS sequence"/>
</dbReference>
<comment type="catalytic activity">
    <reaction evidence="2">
        <text>2 GTP = 3',3'-c-di-GMP + 2 diphosphate</text>
        <dbReference type="Rhea" id="RHEA:24898"/>
        <dbReference type="ChEBI" id="CHEBI:33019"/>
        <dbReference type="ChEBI" id="CHEBI:37565"/>
        <dbReference type="ChEBI" id="CHEBI:58805"/>
        <dbReference type="EC" id="2.7.7.65"/>
    </reaction>
</comment>
<name>A0ABV2IS97_9BURK</name>
<comment type="caution">
    <text evidence="4">The sequence shown here is derived from an EMBL/GenBank/DDBJ whole genome shotgun (WGS) entry which is preliminary data.</text>
</comment>
<dbReference type="InterPro" id="IPR029787">
    <property type="entry name" value="Nucleotide_cyclase"/>
</dbReference>
<proteinExistence type="predicted"/>
<dbReference type="PANTHER" id="PTHR45138">
    <property type="entry name" value="REGULATORY COMPONENTS OF SENSORY TRANSDUCTION SYSTEM"/>
    <property type="match status" value="1"/>
</dbReference>
<protein>
    <recommendedName>
        <fullName evidence="1">diguanylate cyclase</fullName>
        <ecNumber evidence="1">2.7.7.65</ecNumber>
    </recommendedName>
</protein>
<evidence type="ECO:0000256" key="2">
    <source>
        <dbReference type="ARBA" id="ARBA00034247"/>
    </source>
</evidence>
<accession>A0ABV2IS97</accession>
<evidence type="ECO:0000259" key="3">
    <source>
        <dbReference type="PROSITE" id="PS50887"/>
    </source>
</evidence>
<feature type="domain" description="GGDEF" evidence="3">
    <location>
        <begin position="90"/>
        <end position="225"/>
    </location>
</feature>
<evidence type="ECO:0000313" key="4">
    <source>
        <dbReference type="EMBL" id="MET3605833.1"/>
    </source>
</evidence>
<dbReference type="PROSITE" id="PS50887">
    <property type="entry name" value="GGDEF"/>
    <property type="match status" value="1"/>
</dbReference>